<evidence type="ECO:0000313" key="2">
    <source>
        <dbReference type="EMBL" id="MFD4214766.1"/>
    </source>
</evidence>
<protein>
    <submittedName>
        <fullName evidence="2">Uncharacterized protein</fullName>
    </submittedName>
</protein>
<feature type="region of interest" description="Disordered" evidence="1">
    <location>
        <begin position="1"/>
        <end position="21"/>
    </location>
</feature>
<name>A0ABW6EQT9_9ACTN</name>
<feature type="region of interest" description="Disordered" evidence="1">
    <location>
        <begin position="61"/>
        <end position="119"/>
    </location>
</feature>
<evidence type="ECO:0000313" key="3">
    <source>
        <dbReference type="Proteomes" id="UP001598251"/>
    </source>
</evidence>
<evidence type="ECO:0000256" key="1">
    <source>
        <dbReference type="SAM" id="MobiDB-lite"/>
    </source>
</evidence>
<gene>
    <name evidence="2" type="ORF">ACFWSS_17965</name>
</gene>
<sequence length="119" mass="10959">MRTGGGGAVVVERWTGAGPGPVEGAVGSAGLPGTAGAGLTGIAVGGVVGAGAGPGARSVLGRVTVGGRSPSRGAPPSRAVGGSEESGAPIPPRTRAEAFGPGAGARCTEREGGAGFEDG</sequence>
<organism evidence="2 3">
    <name type="scientific">Streptomyces sindenensis</name>
    <dbReference type="NCBI Taxonomy" id="67363"/>
    <lineage>
        <taxon>Bacteria</taxon>
        <taxon>Bacillati</taxon>
        <taxon>Actinomycetota</taxon>
        <taxon>Actinomycetes</taxon>
        <taxon>Kitasatosporales</taxon>
        <taxon>Streptomycetaceae</taxon>
        <taxon>Streptomyces</taxon>
    </lineage>
</organism>
<comment type="caution">
    <text evidence="2">The sequence shown here is derived from an EMBL/GenBank/DDBJ whole genome shotgun (WGS) entry which is preliminary data.</text>
</comment>
<accession>A0ABW6EQT9</accession>
<dbReference type="EMBL" id="JBHXOF010000010">
    <property type="protein sequence ID" value="MFD4214766.1"/>
    <property type="molecule type" value="Genomic_DNA"/>
</dbReference>
<dbReference type="Proteomes" id="UP001598251">
    <property type="component" value="Unassembled WGS sequence"/>
</dbReference>
<dbReference type="RefSeq" id="WP_382824176.1">
    <property type="nucleotide sequence ID" value="NZ_JBHXLY010000002.1"/>
</dbReference>
<keyword evidence="3" id="KW-1185">Reference proteome</keyword>
<reference evidence="2 3" key="1">
    <citation type="submission" date="2024-09" db="EMBL/GenBank/DDBJ databases">
        <title>The Natural Products Discovery Center: Release of the First 8490 Sequenced Strains for Exploring Actinobacteria Biosynthetic Diversity.</title>
        <authorList>
            <person name="Kalkreuter E."/>
            <person name="Kautsar S.A."/>
            <person name="Yang D."/>
            <person name="Bader C.D."/>
            <person name="Teijaro C.N."/>
            <person name="Fluegel L."/>
            <person name="Davis C.M."/>
            <person name="Simpson J.R."/>
            <person name="Lauterbach L."/>
            <person name="Steele A.D."/>
            <person name="Gui C."/>
            <person name="Meng S."/>
            <person name="Li G."/>
            <person name="Viehrig K."/>
            <person name="Ye F."/>
            <person name="Su P."/>
            <person name="Kiefer A.F."/>
            <person name="Nichols A."/>
            <person name="Cepeda A.J."/>
            <person name="Yan W."/>
            <person name="Fan B."/>
            <person name="Jiang Y."/>
            <person name="Adhikari A."/>
            <person name="Zheng C.-J."/>
            <person name="Schuster L."/>
            <person name="Cowan T.M."/>
            <person name="Smanski M.J."/>
            <person name="Chevrette M.G."/>
            <person name="De Carvalho L.P.S."/>
            <person name="Shen B."/>
        </authorList>
    </citation>
    <scope>NUCLEOTIDE SEQUENCE [LARGE SCALE GENOMIC DNA]</scope>
    <source>
        <strain evidence="2 3">NPDC058546</strain>
    </source>
</reference>
<proteinExistence type="predicted"/>